<dbReference type="AlphaFoldDB" id="A0A812HY71"/>
<keyword evidence="3" id="KW-1185">Reference proteome</keyword>
<sequence length="413" mass="46571">MHLAKPLRVALIGDSWVTDLYQRSDGKRVRKSHTAWAMKASLEQRLREVEFVFAGFPGTRTKALQALCSLCCVRDVARLAKLGYSWKYDPWTALEEQRIRPLSEENKGEELDVAVICLGSNDLYDQASSEILSQLKRLHQHLEFRGVEVCQCSVYLHESERQAWPDADQTCQQVNMSLLKDSSVNLVSLDAFLQSLRPCHWRDEHHLADSGYKLLGQELARAVEERFCSLPEFVLQRCPFQLHVDEAGESGECGGRSFVGQLVAGTYVKQWHEHHCKPIYLKKVSQPQVEVCLFFWDDRNGISWRGWWLGPLGRLREESPKSSECMEHPGWAHCAGDAAEPPSGGWVEVRSGRPSRLRISVDPPCQADQKPEKGSAGSAGGSAAGSAVASFASPILERPWRGSPMKRTRHEWH</sequence>
<dbReference type="SUPFAM" id="SSF52266">
    <property type="entry name" value="SGNH hydrolase"/>
    <property type="match status" value="1"/>
</dbReference>
<dbReference type="InterPro" id="IPR036514">
    <property type="entry name" value="SGNH_hydro_sf"/>
</dbReference>
<evidence type="ECO:0000313" key="2">
    <source>
        <dbReference type="EMBL" id="CAE6963993.1"/>
    </source>
</evidence>
<evidence type="ECO:0000256" key="1">
    <source>
        <dbReference type="SAM" id="MobiDB-lite"/>
    </source>
</evidence>
<name>A0A812HY71_9DINO</name>
<gene>
    <name evidence="2" type="primary">ptprf</name>
    <name evidence="2" type="ORF">SNAT2548_LOCUS2096</name>
</gene>
<dbReference type="Proteomes" id="UP000604046">
    <property type="component" value="Unassembled WGS sequence"/>
</dbReference>
<dbReference type="EMBL" id="CAJNDS010000116">
    <property type="protein sequence ID" value="CAE6963993.1"/>
    <property type="molecule type" value="Genomic_DNA"/>
</dbReference>
<evidence type="ECO:0000313" key="3">
    <source>
        <dbReference type="Proteomes" id="UP000604046"/>
    </source>
</evidence>
<accession>A0A812HY71</accession>
<dbReference type="Pfam" id="PF00657">
    <property type="entry name" value="Lipase_GDSL"/>
    <property type="match status" value="1"/>
</dbReference>
<dbReference type="InterPro" id="IPR001087">
    <property type="entry name" value="GDSL"/>
</dbReference>
<comment type="caution">
    <text evidence="2">The sequence shown here is derived from an EMBL/GenBank/DDBJ whole genome shotgun (WGS) entry which is preliminary data.</text>
</comment>
<protein>
    <submittedName>
        <fullName evidence="2">Ptprf protein</fullName>
    </submittedName>
</protein>
<organism evidence="2 3">
    <name type="scientific">Symbiodinium natans</name>
    <dbReference type="NCBI Taxonomy" id="878477"/>
    <lineage>
        <taxon>Eukaryota</taxon>
        <taxon>Sar</taxon>
        <taxon>Alveolata</taxon>
        <taxon>Dinophyceae</taxon>
        <taxon>Suessiales</taxon>
        <taxon>Symbiodiniaceae</taxon>
        <taxon>Symbiodinium</taxon>
    </lineage>
</organism>
<dbReference type="OrthoDB" id="407019at2759"/>
<proteinExistence type="predicted"/>
<dbReference type="Gene3D" id="3.40.50.1110">
    <property type="entry name" value="SGNH hydrolase"/>
    <property type="match status" value="1"/>
</dbReference>
<reference evidence="2" key="1">
    <citation type="submission" date="2021-02" db="EMBL/GenBank/DDBJ databases">
        <authorList>
            <person name="Dougan E. K."/>
            <person name="Rhodes N."/>
            <person name="Thang M."/>
            <person name="Chan C."/>
        </authorList>
    </citation>
    <scope>NUCLEOTIDE SEQUENCE</scope>
</reference>
<dbReference type="GO" id="GO:0016788">
    <property type="term" value="F:hydrolase activity, acting on ester bonds"/>
    <property type="evidence" value="ECO:0007669"/>
    <property type="project" value="InterPro"/>
</dbReference>
<feature type="region of interest" description="Disordered" evidence="1">
    <location>
        <begin position="357"/>
        <end position="390"/>
    </location>
</feature>